<dbReference type="Pfam" id="PF21999">
    <property type="entry name" value="IMS_HHH_1"/>
    <property type="match status" value="1"/>
</dbReference>
<reference evidence="17" key="2">
    <citation type="submission" date="2021-04" db="EMBL/GenBank/DDBJ databases">
        <authorList>
            <person name="Gilroy R."/>
        </authorList>
    </citation>
    <scope>NUCLEOTIDE SEQUENCE</scope>
    <source>
        <strain evidence="17">F6-6636</strain>
    </source>
</reference>
<keyword evidence="8 15" id="KW-0479">Metal-binding</keyword>
<evidence type="ECO:0000256" key="7">
    <source>
        <dbReference type="ARBA" id="ARBA00022705"/>
    </source>
</evidence>
<organism evidence="17 18">
    <name type="scientific">Candidatus Paralactobacillus gallistercoris</name>
    <dbReference type="NCBI Taxonomy" id="2838724"/>
    <lineage>
        <taxon>Bacteria</taxon>
        <taxon>Bacillati</taxon>
        <taxon>Bacillota</taxon>
        <taxon>Bacilli</taxon>
        <taxon>Lactobacillales</taxon>
        <taxon>Lactobacillaceae</taxon>
        <taxon>Lactobacillus</taxon>
    </lineage>
</organism>
<comment type="subcellular location">
    <subcellularLocation>
        <location evidence="1 15">Cytoplasm</location>
    </subcellularLocation>
</comment>
<name>A0A948TJV9_9LACO</name>
<evidence type="ECO:0000256" key="5">
    <source>
        <dbReference type="ARBA" id="ARBA00022679"/>
    </source>
</evidence>
<keyword evidence="9 15" id="KW-0227">DNA damage</keyword>
<keyword evidence="13 15" id="KW-0234">DNA repair</keyword>
<evidence type="ECO:0000256" key="12">
    <source>
        <dbReference type="ARBA" id="ARBA00023125"/>
    </source>
</evidence>
<evidence type="ECO:0000256" key="13">
    <source>
        <dbReference type="ARBA" id="ARBA00023204"/>
    </source>
</evidence>
<dbReference type="PANTHER" id="PTHR11076">
    <property type="entry name" value="DNA REPAIR POLYMERASE UMUC / TRANSFERASE FAMILY MEMBER"/>
    <property type="match status" value="1"/>
</dbReference>
<evidence type="ECO:0000313" key="18">
    <source>
        <dbReference type="Proteomes" id="UP000777303"/>
    </source>
</evidence>
<comment type="cofactor">
    <cofactor evidence="15">
        <name>Mg(2+)</name>
        <dbReference type="ChEBI" id="CHEBI:18420"/>
    </cofactor>
    <text evidence="15">Binds 2 magnesium ions per subunit.</text>
</comment>
<dbReference type="Gene3D" id="3.40.1170.60">
    <property type="match status" value="1"/>
</dbReference>
<dbReference type="InterPro" id="IPR022880">
    <property type="entry name" value="DNApol_IV"/>
</dbReference>
<comment type="caution">
    <text evidence="17">The sequence shown here is derived from an EMBL/GenBank/DDBJ whole genome shotgun (WGS) entry which is preliminary data.</text>
</comment>
<evidence type="ECO:0000256" key="3">
    <source>
        <dbReference type="ARBA" id="ARBA00022457"/>
    </source>
</evidence>
<protein>
    <recommendedName>
        <fullName evidence="15">DNA polymerase IV</fullName>
        <shortName evidence="15">Pol IV</shortName>
        <ecNumber evidence="15">2.7.7.7</ecNumber>
    </recommendedName>
</protein>
<keyword evidence="12 15" id="KW-0238">DNA-binding</keyword>
<accession>A0A948TJV9</accession>
<evidence type="ECO:0000259" key="16">
    <source>
        <dbReference type="PROSITE" id="PS50173"/>
    </source>
</evidence>
<comment type="subunit">
    <text evidence="15">Monomer.</text>
</comment>
<dbReference type="GO" id="GO:0006261">
    <property type="term" value="P:DNA-templated DNA replication"/>
    <property type="evidence" value="ECO:0007669"/>
    <property type="project" value="UniProtKB-UniRule"/>
</dbReference>
<dbReference type="Gene3D" id="3.30.70.270">
    <property type="match status" value="1"/>
</dbReference>
<dbReference type="AlphaFoldDB" id="A0A948TJV9"/>
<keyword evidence="7 15" id="KW-0235">DNA replication</keyword>
<dbReference type="CDD" id="cd03586">
    <property type="entry name" value="PolY_Pol_IV_kappa"/>
    <property type="match status" value="1"/>
</dbReference>
<dbReference type="InterPro" id="IPR050116">
    <property type="entry name" value="DNA_polymerase-Y"/>
</dbReference>
<dbReference type="PANTHER" id="PTHR11076:SF33">
    <property type="entry name" value="DNA POLYMERASE KAPPA"/>
    <property type="match status" value="1"/>
</dbReference>
<dbReference type="InterPro" id="IPR017961">
    <property type="entry name" value="DNA_pol_Y-fam_little_finger"/>
</dbReference>
<feature type="active site" evidence="15">
    <location>
        <position position="121"/>
    </location>
</feature>
<dbReference type="FunFam" id="1.10.150.20:FF:000019">
    <property type="entry name" value="DNA polymerase IV"/>
    <property type="match status" value="1"/>
</dbReference>
<keyword evidence="11 15" id="KW-0239">DNA-directed DNA polymerase</keyword>
<proteinExistence type="inferred from homology"/>
<keyword evidence="3 15" id="KW-0515">Mutator protein</keyword>
<evidence type="ECO:0000256" key="4">
    <source>
        <dbReference type="ARBA" id="ARBA00022490"/>
    </source>
</evidence>
<evidence type="ECO:0000256" key="11">
    <source>
        <dbReference type="ARBA" id="ARBA00022932"/>
    </source>
</evidence>
<dbReference type="SUPFAM" id="SSF56672">
    <property type="entry name" value="DNA/RNA polymerases"/>
    <property type="match status" value="1"/>
</dbReference>
<evidence type="ECO:0000256" key="6">
    <source>
        <dbReference type="ARBA" id="ARBA00022695"/>
    </source>
</evidence>
<evidence type="ECO:0000256" key="1">
    <source>
        <dbReference type="ARBA" id="ARBA00004496"/>
    </source>
</evidence>
<dbReference type="Pfam" id="PF11799">
    <property type="entry name" value="IMS_C"/>
    <property type="match status" value="1"/>
</dbReference>
<keyword evidence="6 15" id="KW-0548">Nucleotidyltransferase</keyword>
<dbReference type="SUPFAM" id="SSF100879">
    <property type="entry name" value="Lesion bypass DNA polymerase (Y-family), little finger domain"/>
    <property type="match status" value="1"/>
</dbReference>
<dbReference type="Proteomes" id="UP000777303">
    <property type="component" value="Unassembled WGS sequence"/>
</dbReference>
<feature type="domain" description="UmuC" evidence="16">
    <location>
        <begin position="16"/>
        <end position="202"/>
    </location>
</feature>
<keyword evidence="4 15" id="KW-0963">Cytoplasm</keyword>
<keyword evidence="5 15" id="KW-0808">Transferase</keyword>
<dbReference type="InterPro" id="IPR043502">
    <property type="entry name" value="DNA/RNA_pol_sf"/>
</dbReference>
<dbReference type="GO" id="GO:0003887">
    <property type="term" value="F:DNA-directed DNA polymerase activity"/>
    <property type="evidence" value="ECO:0007669"/>
    <property type="project" value="UniProtKB-UniRule"/>
</dbReference>
<evidence type="ECO:0000256" key="10">
    <source>
        <dbReference type="ARBA" id="ARBA00022842"/>
    </source>
</evidence>
<evidence type="ECO:0000256" key="2">
    <source>
        <dbReference type="ARBA" id="ARBA00010945"/>
    </source>
</evidence>
<feature type="binding site" evidence="15">
    <location>
        <position position="20"/>
    </location>
    <ligand>
        <name>Mg(2+)</name>
        <dbReference type="ChEBI" id="CHEBI:18420"/>
    </ligand>
</feature>
<dbReference type="NCBIfam" id="NF002677">
    <property type="entry name" value="PRK02406.1"/>
    <property type="match status" value="1"/>
</dbReference>
<evidence type="ECO:0000313" key="17">
    <source>
        <dbReference type="EMBL" id="MBU3851816.1"/>
    </source>
</evidence>
<dbReference type="InterPro" id="IPR036775">
    <property type="entry name" value="DNA_pol_Y-fam_lit_finger_sf"/>
</dbReference>
<dbReference type="GO" id="GO:0000287">
    <property type="term" value="F:magnesium ion binding"/>
    <property type="evidence" value="ECO:0007669"/>
    <property type="project" value="UniProtKB-UniRule"/>
</dbReference>
<dbReference type="InterPro" id="IPR001126">
    <property type="entry name" value="UmuC"/>
</dbReference>
<feature type="site" description="Substrate discrimination" evidence="15">
    <location>
        <position position="25"/>
    </location>
</feature>
<evidence type="ECO:0000256" key="9">
    <source>
        <dbReference type="ARBA" id="ARBA00022763"/>
    </source>
</evidence>
<feature type="binding site" evidence="15">
    <location>
        <position position="120"/>
    </location>
    <ligand>
        <name>Mg(2+)</name>
        <dbReference type="ChEBI" id="CHEBI:18420"/>
    </ligand>
</feature>
<comment type="catalytic activity">
    <reaction evidence="14 15">
        <text>DNA(n) + a 2'-deoxyribonucleoside 5'-triphosphate = DNA(n+1) + diphosphate</text>
        <dbReference type="Rhea" id="RHEA:22508"/>
        <dbReference type="Rhea" id="RHEA-COMP:17339"/>
        <dbReference type="Rhea" id="RHEA-COMP:17340"/>
        <dbReference type="ChEBI" id="CHEBI:33019"/>
        <dbReference type="ChEBI" id="CHEBI:61560"/>
        <dbReference type="ChEBI" id="CHEBI:173112"/>
        <dbReference type="EC" id="2.7.7.7"/>
    </reaction>
</comment>
<dbReference type="FunFam" id="3.30.1490.100:FF:000004">
    <property type="entry name" value="DNA polymerase IV"/>
    <property type="match status" value="1"/>
</dbReference>
<comment type="function">
    <text evidence="15">Poorly processive, error-prone DNA polymerase involved in untargeted mutagenesis. Copies undamaged DNA at stalled replication forks, which arise in vivo from mismatched or misaligned primer ends. These misaligned primers can be extended by PolIV. Exhibits no 3'-5' exonuclease (proofreading) activity. May be involved in translesional synthesis, in conjunction with the beta clamp from PolIII.</text>
</comment>
<dbReference type="InterPro" id="IPR043128">
    <property type="entry name" value="Rev_trsase/Diguanyl_cyclase"/>
</dbReference>
<comment type="similarity">
    <text evidence="2 15">Belongs to the DNA polymerase type-Y family.</text>
</comment>
<dbReference type="Gene3D" id="1.10.150.20">
    <property type="entry name" value="5' to 3' exonuclease, C-terminal subdomain"/>
    <property type="match status" value="1"/>
</dbReference>
<dbReference type="EMBL" id="JAHLFS010000051">
    <property type="protein sequence ID" value="MBU3851816.1"/>
    <property type="molecule type" value="Genomic_DNA"/>
</dbReference>
<evidence type="ECO:0000256" key="8">
    <source>
        <dbReference type="ARBA" id="ARBA00022723"/>
    </source>
</evidence>
<reference evidence="17" key="1">
    <citation type="journal article" date="2021" name="PeerJ">
        <title>Extensive microbial diversity within the chicken gut microbiome revealed by metagenomics and culture.</title>
        <authorList>
            <person name="Gilroy R."/>
            <person name="Ravi A."/>
            <person name="Getino M."/>
            <person name="Pursley I."/>
            <person name="Horton D.L."/>
            <person name="Alikhan N.F."/>
            <person name="Baker D."/>
            <person name="Gharbi K."/>
            <person name="Hall N."/>
            <person name="Watson M."/>
            <person name="Adriaenssens E.M."/>
            <person name="Foster-Nyarko E."/>
            <person name="Jarju S."/>
            <person name="Secka A."/>
            <person name="Antonio M."/>
            <person name="Oren A."/>
            <person name="Chaudhuri R.R."/>
            <person name="La Ragione R."/>
            <person name="Hildebrand F."/>
            <person name="Pallen M.J."/>
        </authorList>
    </citation>
    <scope>NUCLEOTIDE SEQUENCE</scope>
    <source>
        <strain evidence="17">F6-6636</strain>
    </source>
</reference>
<dbReference type="PROSITE" id="PS50173">
    <property type="entry name" value="UMUC"/>
    <property type="match status" value="1"/>
</dbReference>
<dbReference type="InterPro" id="IPR053848">
    <property type="entry name" value="IMS_HHH_1"/>
</dbReference>
<dbReference type="EC" id="2.7.7.7" evidence="15"/>
<dbReference type="GO" id="GO:0003684">
    <property type="term" value="F:damaged DNA binding"/>
    <property type="evidence" value="ECO:0007669"/>
    <property type="project" value="InterPro"/>
</dbReference>
<dbReference type="GO" id="GO:0009432">
    <property type="term" value="P:SOS response"/>
    <property type="evidence" value="ECO:0007669"/>
    <property type="project" value="TreeGrafter"/>
</dbReference>
<dbReference type="Gene3D" id="3.30.1490.100">
    <property type="entry name" value="DNA polymerase, Y-family, little finger domain"/>
    <property type="match status" value="1"/>
</dbReference>
<sequence>MSLLEIPLVNDVHRKIIHVDMDAFYASIEERDHPQYRHKALMISRDPRTSGGHGVIATANYLARRYGVHSAMSAAEANRLVPATLAVFKKPDFVKYRQVSRQLHMIFHEVTEKIEPVALDEAYLDVTTNKLQQSDTIALACWLQQRIYQTTHLVCSVGISYNKFLAKMASDYRKPRGRTIILPAQAQAFLQQMPINKFHGVGKKTLPKLLAMGITNGKDLLTVSLDTLTAHFGKAGYLLYQHARGIDNRPVVYQRLRKSIGREHTYDQRLQSETAVVNQLHILAQRVHADLVKQHAQGQTIVLKIRDDDFNTVTRRQKLTHLIDRSDDIFQAALQLWHAYGQSQPCIRLLGITLTDLSFHDYENITLPLFNEDNKR</sequence>
<evidence type="ECO:0000256" key="15">
    <source>
        <dbReference type="HAMAP-Rule" id="MF_01113"/>
    </source>
</evidence>
<dbReference type="HAMAP" id="MF_01113">
    <property type="entry name" value="DNApol_IV"/>
    <property type="match status" value="1"/>
</dbReference>
<evidence type="ECO:0000256" key="14">
    <source>
        <dbReference type="ARBA" id="ARBA00049244"/>
    </source>
</evidence>
<dbReference type="Pfam" id="PF00817">
    <property type="entry name" value="IMS"/>
    <property type="match status" value="1"/>
</dbReference>
<dbReference type="GO" id="GO:0005829">
    <property type="term" value="C:cytosol"/>
    <property type="evidence" value="ECO:0007669"/>
    <property type="project" value="TreeGrafter"/>
</dbReference>
<dbReference type="GO" id="GO:0006281">
    <property type="term" value="P:DNA repair"/>
    <property type="evidence" value="ECO:0007669"/>
    <property type="project" value="UniProtKB-UniRule"/>
</dbReference>
<gene>
    <name evidence="15 17" type="primary">dinB</name>
    <name evidence="17" type="ORF">H9901_03860</name>
</gene>
<keyword evidence="10 15" id="KW-0460">Magnesium</keyword>
<dbReference type="GO" id="GO:0042276">
    <property type="term" value="P:error-prone translesion synthesis"/>
    <property type="evidence" value="ECO:0007669"/>
    <property type="project" value="TreeGrafter"/>
</dbReference>